<feature type="compositionally biased region" description="Low complexity" evidence="1">
    <location>
        <begin position="266"/>
        <end position="275"/>
    </location>
</feature>
<feature type="compositionally biased region" description="Polar residues" evidence="1">
    <location>
        <begin position="240"/>
        <end position="259"/>
    </location>
</feature>
<organism evidence="2 3">
    <name type="scientific">Rhynchosporium secalis</name>
    <name type="common">Barley scald fungus</name>
    <dbReference type="NCBI Taxonomy" id="38038"/>
    <lineage>
        <taxon>Eukaryota</taxon>
        <taxon>Fungi</taxon>
        <taxon>Dikarya</taxon>
        <taxon>Ascomycota</taxon>
        <taxon>Pezizomycotina</taxon>
        <taxon>Leotiomycetes</taxon>
        <taxon>Helotiales</taxon>
        <taxon>Ploettnerulaceae</taxon>
        <taxon>Rhynchosporium</taxon>
    </lineage>
</organism>
<gene>
    <name evidence="2" type="ORF">RSE6_00611</name>
</gene>
<dbReference type="Proteomes" id="UP000177625">
    <property type="component" value="Unassembled WGS sequence"/>
</dbReference>
<reference evidence="3" key="1">
    <citation type="submission" date="2016-03" db="EMBL/GenBank/DDBJ databases">
        <authorList>
            <person name="Guldener U."/>
        </authorList>
    </citation>
    <scope>NUCLEOTIDE SEQUENCE [LARGE SCALE GENOMIC DNA]</scope>
</reference>
<keyword evidence="3" id="KW-1185">Reference proteome</keyword>
<dbReference type="EMBL" id="FJVC01000009">
    <property type="protein sequence ID" value="CZT40937.1"/>
    <property type="molecule type" value="Genomic_DNA"/>
</dbReference>
<protein>
    <submittedName>
        <fullName evidence="2">Uncharacterized protein</fullName>
    </submittedName>
</protein>
<accession>A0A1E1LVN6</accession>
<evidence type="ECO:0000313" key="2">
    <source>
        <dbReference type="EMBL" id="CZT40937.1"/>
    </source>
</evidence>
<feature type="compositionally biased region" description="Low complexity" evidence="1">
    <location>
        <begin position="105"/>
        <end position="115"/>
    </location>
</feature>
<feature type="region of interest" description="Disordered" evidence="1">
    <location>
        <begin position="82"/>
        <end position="115"/>
    </location>
</feature>
<dbReference type="AlphaFoldDB" id="A0A1E1LVN6"/>
<sequence>MPSLLKTTYRKIKSLQAISKAFSPEEIEELLIEELLIEARVPKMAERQTPIKPAEIGFEEDFPRAPSNAVIRVVPKALRVSTQDSSSIHSQRASIEDVDSDSRKSQGSSGSEGSRSRVFFRRLTKAVTKHSRESQAADKPLPELPSQQITAWAKVGPWKQDFDADKVAQSSWADETQAVLEETAEEISISHFPALQSHPPHRNMQAVTPRKETAEEVTASGFRSFDPETGFLRSRRPAIPSNTSAADVTASLQFPTLQSDPPPRIPARNPARNLPGPRPQP</sequence>
<evidence type="ECO:0000256" key="1">
    <source>
        <dbReference type="SAM" id="MobiDB-lite"/>
    </source>
</evidence>
<evidence type="ECO:0000313" key="3">
    <source>
        <dbReference type="Proteomes" id="UP000177625"/>
    </source>
</evidence>
<name>A0A1E1LVN6_RHYSE</name>
<feature type="region of interest" description="Disordered" evidence="1">
    <location>
        <begin position="191"/>
        <end position="281"/>
    </location>
</feature>
<feature type="compositionally biased region" description="Polar residues" evidence="1">
    <location>
        <begin position="82"/>
        <end position="93"/>
    </location>
</feature>
<proteinExistence type="predicted"/>